<dbReference type="InterPro" id="IPR003136">
    <property type="entry name" value="Cytidylate_kin"/>
</dbReference>
<dbReference type="SUPFAM" id="SSF52540">
    <property type="entry name" value="P-loop containing nucleoside triphosphate hydrolases"/>
    <property type="match status" value="1"/>
</dbReference>
<evidence type="ECO:0000313" key="10">
    <source>
        <dbReference type="EMBL" id="HGU33251.1"/>
    </source>
</evidence>
<reference evidence="10" key="1">
    <citation type="journal article" date="2020" name="mSystems">
        <title>Genome- and Community-Level Interaction Insights into Carbon Utilization and Element Cycling Functions of Hydrothermarchaeota in Hydrothermal Sediment.</title>
        <authorList>
            <person name="Zhou Z."/>
            <person name="Liu Y."/>
            <person name="Xu W."/>
            <person name="Pan J."/>
            <person name="Luo Z.H."/>
            <person name="Li M."/>
        </authorList>
    </citation>
    <scope>NUCLEOTIDE SEQUENCE [LARGE SCALE GENOMIC DNA]</scope>
    <source>
        <strain evidence="10">SpSt-477</strain>
    </source>
</reference>
<sequence length="240" mass="26124">MNAPFLVNGVPIVVTIDGPAGAGKTTVSRKLAECLGYRYLDTGALYRAAAVLIMDAGCADSDVDCIRRILQEKTIEYRMTDAGTADVFADGERITHRLRSPEIAMAASRLSALPVVREALLAMQRNIGRAGGVVCEGRDMGTVVFPDAAVKFYLDASPEVRAKRRYLELAASGSLPEGIDEAEIERQIRERDEADRNRAIAPLRIPEDAWVVDSSAMAVDSVVQHMMERIASMAEIRSGR</sequence>
<dbReference type="GO" id="GO:0006220">
    <property type="term" value="P:pyrimidine nucleotide metabolic process"/>
    <property type="evidence" value="ECO:0007669"/>
    <property type="project" value="UniProtKB-UniRule"/>
</dbReference>
<dbReference type="EMBL" id="DSUH01000242">
    <property type="protein sequence ID" value="HGU33251.1"/>
    <property type="molecule type" value="Genomic_DNA"/>
</dbReference>
<evidence type="ECO:0000256" key="5">
    <source>
        <dbReference type="ARBA" id="ARBA00022840"/>
    </source>
</evidence>
<keyword evidence="8" id="KW-0963">Cytoplasm</keyword>
<evidence type="ECO:0000256" key="4">
    <source>
        <dbReference type="ARBA" id="ARBA00022777"/>
    </source>
</evidence>
<dbReference type="GO" id="GO:0036431">
    <property type="term" value="F:dCMP kinase activity"/>
    <property type="evidence" value="ECO:0007669"/>
    <property type="project" value="InterPro"/>
</dbReference>
<dbReference type="HAMAP" id="MF_00238">
    <property type="entry name" value="Cytidyl_kinase_type1"/>
    <property type="match status" value="1"/>
</dbReference>
<evidence type="ECO:0000256" key="2">
    <source>
        <dbReference type="ARBA" id="ARBA00022679"/>
    </source>
</evidence>
<comment type="subcellular location">
    <subcellularLocation>
        <location evidence="8">Cytoplasm</location>
    </subcellularLocation>
</comment>
<keyword evidence="3 8" id="KW-0547">Nucleotide-binding</keyword>
<dbReference type="GO" id="GO:0005737">
    <property type="term" value="C:cytoplasm"/>
    <property type="evidence" value="ECO:0007669"/>
    <property type="project" value="UniProtKB-SubCell"/>
</dbReference>
<evidence type="ECO:0000259" key="9">
    <source>
        <dbReference type="Pfam" id="PF02224"/>
    </source>
</evidence>
<dbReference type="EC" id="2.7.4.25" evidence="8"/>
<comment type="caution">
    <text evidence="10">The sequence shown here is derived from an EMBL/GenBank/DDBJ whole genome shotgun (WGS) entry which is preliminary data.</text>
</comment>
<feature type="binding site" evidence="8">
    <location>
        <begin position="18"/>
        <end position="26"/>
    </location>
    <ligand>
        <name>ATP</name>
        <dbReference type="ChEBI" id="CHEBI:30616"/>
    </ligand>
</feature>
<dbReference type="GO" id="GO:0005524">
    <property type="term" value="F:ATP binding"/>
    <property type="evidence" value="ECO:0007669"/>
    <property type="project" value="UniProtKB-UniRule"/>
</dbReference>
<accession>A0A7C4RRC0</accession>
<evidence type="ECO:0000256" key="3">
    <source>
        <dbReference type="ARBA" id="ARBA00022741"/>
    </source>
</evidence>
<dbReference type="InterPro" id="IPR027417">
    <property type="entry name" value="P-loop_NTPase"/>
</dbReference>
<evidence type="ECO:0000256" key="8">
    <source>
        <dbReference type="HAMAP-Rule" id="MF_00238"/>
    </source>
</evidence>
<dbReference type="Pfam" id="PF02224">
    <property type="entry name" value="Cytidylate_kin"/>
    <property type="match status" value="1"/>
</dbReference>
<evidence type="ECO:0000256" key="7">
    <source>
        <dbReference type="ARBA" id="ARBA00048478"/>
    </source>
</evidence>
<keyword evidence="4 8" id="KW-0418">Kinase</keyword>
<name>A0A7C4RRC0_9BACT</name>
<protein>
    <recommendedName>
        <fullName evidence="8">Cytidylate kinase</fullName>
        <shortName evidence="8">CK</shortName>
        <ecNumber evidence="8">2.7.4.25</ecNumber>
    </recommendedName>
    <alternativeName>
        <fullName evidence="8">Cytidine monophosphate kinase</fullName>
        <shortName evidence="8">CMP kinase</shortName>
    </alternativeName>
</protein>
<evidence type="ECO:0000256" key="6">
    <source>
        <dbReference type="ARBA" id="ARBA00047615"/>
    </source>
</evidence>
<keyword evidence="5 8" id="KW-0067">ATP-binding</keyword>
<comment type="similarity">
    <text evidence="1 8">Belongs to the cytidylate kinase family. Type 1 subfamily.</text>
</comment>
<comment type="catalytic activity">
    <reaction evidence="7 8">
        <text>CMP + ATP = CDP + ADP</text>
        <dbReference type="Rhea" id="RHEA:11600"/>
        <dbReference type="ChEBI" id="CHEBI:30616"/>
        <dbReference type="ChEBI" id="CHEBI:58069"/>
        <dbReference type="ChEBI" id="CHEBI:60377"/>
        <dbReference type="ChEBI" id="CHEBI:456216"/>
        <dbReference type="EC" id="2.7.4.25"/>
    </reaction>
</comment>
<gene>
    <name evidence="8" type="primary">cmk</name>
    <name evidence="10" type="ORF">ENS29_10405</name>
</gene>
<keyword evidence="2 8" id="KW-0808">Transferase</keyword>
<dbReference type="AlphaFoldDB" id="A0A7C4RRC0"/>
<dbReference type="NCBIfam" id="TIGR00017">
    <property type="entry name" value="cmk"/>
    <property type="match status" value="1"/>
</dbReference>
<dbReference type="InterPro" id="IPR011994">
    <property type="entry name" value="Cytidylate_kinase_dom"/>
</dbReference>
<organism evidence="10">
    <name type="scientific">Desulfatirhabdium butyrativorans</name>
    <dbReference type="NCBI Taxonomy" id="340467"/>
    <lineage>
        <taxon>Bacteria</taxon>
        <taxon>Pseudomonadati</taxon>
        <taxon>Thermodesulfobacteriota</taxon>
        <taxon>Desulfobacteria</taxon>
        <taxon>Desulfobacterales</taxon>
        <taxon>Desulfatirhabdiaceae</taxon>
        <taxon>Desulfatirhabdium</taxon>
    </lineage>
</organism>
<dbReference type="Gene3D" id="3.40.50.300">
    <property type="entry name" value="P-loop containing nucleotide triphosphate hydrolases"/>
    <property type="match status" value="1"/>
</dbReference>
<feature type="domain" description="Cytidylate kinase" evidence="9">
    <location>
        <begin position="14"/>
        <end position="230"/>
    </location>
</feature>
<comment type="catalytic activity">
    <reaction evidence="6 8">
        <text>dCMP + ATP = dCDP + ADP</text>
        <dbReference type="Rhea" id="RHEA:25094"/>
        <dbReference type="ChEBI" id="CHEBI:30616"/>
        <dbReference type="ChEBI" id="CHEBI:57566"/>
        <dbReference type="ChEBI" id="CHEBI:58593"/>
        <dbReference type="ChEBI" id="CHEBI:456216"/>
        <dbReference type="EC" id="2.7.4.25"/>
    </reaction>
</comment>
<proteinExistence type="inferred from homology"/>
<evidence type="ECO:0000256" key="1">
    <source>
        <dbReference type="ARBA" id="ARBA00009427"/>
    </source>
</evidence>
<dbReference type="CDD" id="cd02020">
    <property type="entry name" value="CMPK"/>
    <property type="match status" value="1"/>
</dbReference>